<feature type="binding site" evidence="4">
    <location>
        <position position="60"/>
    </location>
    <ligand>
        <name>substrate</name>
    </ligand>
</feature>
<comment type="caution">
    <text evidence="5">The sequence shown here is derived from an EMBL/GenBank/DDBJ whole genome shotgun (WGS) entry which is preliminary data.</text>
</comment>
<accession>A0A2T5G108</accession>
<dbReference type="OrthoDB" id="5449373at2"/>
<reference evidence="5 6" key="1">
    <citation type="submission" date="2017-09" db="EMBL/GenBank/DDBJ databases">
        <title>Sphingomonas panjinensis sp.nov., isolated from oil-contaminated soil.</title>
        <authorList>
            <person name="Wang L."/>
            <person name="Chen L."/>
        </authorList>
    </citation>
    <scope>NUCLEOTIDE SEQUENCE [LARGE SCALE GENOMIC DNA]</scope>
    <source>
        <strain evidence="5 6">FW-11</strain>
    </source>
</reference>
<dbReference type="InterPro" id="IPR029033">
    <property type="entry name" value="His_PPase_superfam"/>
</dbReference>
<dbReference type="AlphaFoldDB" id="A0A2T5G108"/>
<dbReference type="PIRSF" id="PIRSF000709">
    <property type="entry name" value="6PFK_2-Ptase"/>
    <property type="match status" value="1"/>
</dbReference>
<keyword evidence="1" id="KW-0324">Glycolysis</keyword>
<evidence type="ECO:0000256" key="4">
    <source>
        <dbReference type="PIRSR" id="PIRSR613078-2"/>
    </source>
</evidence>
<evidence type="ECO:0000313" key="6">
    <source>
        <dbReference type="Proteomes" id="UP000244162"/>
    </source>
</evidence>
<evidence type="ECO:0000256" key="2">
    <source>
        <dbReference type="ARBA" id="ARBA00023235"/>
    </source>
</evidence>
<evidence type="ECO:0000256" key="3">
    <source>
        <dbReference type="PIRSR" id="PIRSR613078-1"/>
    </source>
</evidence>
<dbReference type="CDD" id="cd07067">
    <property type="entry name" value="HP_PGM_like"/>
    <property type="match status" value="1"/>
</dbReference>
<dbReference type="Proteomes" id="UP000244162">
    <property type="component" value="Unassembled WGS sequence"/>
</dbReference>
<dbReference type="Gene3D" id="3.40.50.1240">
    <property type="entry name" value="Phosphoglycerate mutase-like"/>
    <property type="match status" value="1"/>
</dbReference>
<evidence type="ECO:0000313" key="5">
    <source>
        <dbReference type="EMBL" id="PTQ12801.1"/>
    </source>
</evidence>
<dbReference type="EMBL" id="NWBU01000004">
    <property type="protein sequence ID" value="PTQ12801.1"/>
    <property type="molecule type" value="Genomic_DNA"/>
</dbReference>
<dbReference type="PANTHER" id="PTHR48100">
    <property type="entry name" value="BROAD-SPECIFICITY PHOSPHATASE YOR283W-RELATED"/>
    <property type="match status" value="1"/>
</dbReference>
<dbReference type="InterPro" id="IPR001345">
    <property type="entry name" value="PG/BPGM_mutase_AS"/>
</dbReference>
<name>A0A2T5G108_9SPHN</name>
<protein>
    <recommendedName>
        <fullName evidence="7">Histidine phosphatase family protein</fullName>
    </recommendedName>
</protein>
<keyword evidence="2" id="KW-0413">Isomerase</keyword>
<keyword evidence="6" id="KW-1185">Reference proteome</keyword>
<evidence type="ECO:0000256" key="1">
    <source>
        <dbReference type="ARBA" id="ARBA00023152"/>
    </source>
</evidence>
<dbReference type="SUPFAM" id="SSF53254">
    <property type="entry name" value="Phosphoglycerate mutase-like"/>
    <property type="match status" value="1"/>
</dbReference>
<dbReference type="SMART" id="SM00855">
    <property type="entry name" value="PGAM"/>
    <property type="match status" value="1"/>
</dbReference>
<dbReference type="PROSITE" id="PS00175">
    <property type="entry name" value="PG_MUTASE"/>
    <property type="match status" value="1"/>
</dbReference>
<dbReference type="Pfam" id="PF00300">
    <property type="entry name" value="His_Phos_1"/>
    <property type="match status" value="1"/>
</dbReference>
<feature type="active site" description="Tele-phosphohistidine intermediate" evidence="3">
    <location>
        <position position="7"/>
    </location>
</feature>
<feature type="active site" description="Proton donor/acceptor" evidence="3">
    <location>
        <position position="86"/>
    </location>
</feature>
<gene>
    <name evidence="5" type="ORF">CLG96_01240</name>
</gene>
<evidence type="ECO:0008006" key="7">
    <source>
        <dbReference type="Google" id="ProtNLM"/>
    </source>
</evidence>
<sequence>MLYLVRHGQTEYNAQGRLQGRLDSPLTELGIAQATNIGRALRALIKNPDGWTIESSPLTRARRTAEIIRTQIGIGSDIVLDDRLREVSLGSWDGLTGPEIDALWPGARIASSVRLSWIHGCQDGETFQAATARLTEWLMAADDRKNHIVVSHGIAGSLLRGIYAGLSAAEMLRLPVPQDAFFELDDRRIRRIDCSVPTCPPGPARPGKFR</sequence>
<proteinExistence type="predicted"/>
<dbReference type="InterPro" id="IPR050275">
    <property type="entry name" value="PGM_Phosphatase"/>
</dbReference>
<dbReference type="InterPro" id="IPR013078">
    <property type="entry name" value="His_Pase_superF_clade-1"/>
</dbReference>
<dbReference type="PANTHER" id="PTHR48100:SF1">
    <property type="entry name" value="HISTIDINE PHOSPHATASE FAMILY PROTEIN-RELATED"/>
    <property type="match status" value="1"/>
</dbReference>
<dbReference type="GO" id="GO:0005737">
    <property type="term" value="C:cytoplasm"/>
    <property type="evidence" value="ECO:0007669"/>
    <property type="project" value="TreeGrafter"/>
</dbReference>
<organism evidence="5 6">
    <name type="scientific">Sphingomonas oleivorans</name>
    <dbReference type="NCBI Taxonomy" id="1735121"/>
    <lineage>
        <taxon>Bacteria</taxon>
        <taxon>Pseudomonadati</taxon>
        <taxon>Pseudomonadota</taxon>
        <taxon>Alphaproteobacteria</taxon>
        <taxon>Sphingomonadales</taxon>
        <taxon>Sphingomonadaceae</taxon>
        <taxon>Sphingomonas</taxon>
    </lineage>
</organism>
<dbReference type="GO" id="GO:0016791">
    <property type="term" value="F:phosphatase activity"/>
    <property type="evidence" value="ECO:0007669"/>
    <property type="project" value="TreeGrafter"/>
</dbReference>
<feature type="binding site" evidence="4">
    <location>
        <begin position="6"/>
        <end position="13"/>
    </location>
    <ligand>
        <name>substrate</name>
    </ligand>
</feature>